<comment type="caution">
    <text evidence="1">The sequence shown here is derived from an EMBL/GenBank/DDBJ whole genome shotgun (WGS) entry which is preliminary data.</text>
</comment>
<name>A0AAV9ZRI5_9AGAR</name>
<reference evidence="1 2" key="1">
    <citation type="journal article" date="2024" name="J Genomics">
        <title>Draft genome sequencing and assembly of Favolaschia claudopus CIRM-BRFM 2984 isolated from oak limbs.</title>
        <authorList>
            <person name="Navarro D."/>
            <person name="Drula E."/>
            <person name="Chaduli D."/>
            <person name="Cazenave R."/>
            <person name="Ahrendt S."/>
            <person name="Wang J."/>
            <person name="Lipzen A."/>
            <person name="Daum C."/>
            <person name="Barry K."/>
            <person name="Grigoriev I.V."/>
            <person name="Favel A."/>
            <person name="Rosso M.N."/>
            <person name="Martin F."/>
        </authorList>
    </citation>
    <scope>NUCLEOTIDE SEQUENCE [LARGE SCALE GENOMIC DNA]</scope>
    <source>
        <strain evidence="1 2">CIRM-BRFM 2984</strain>
    </source>
</reference>
<proteinExistence type="predicted"/>
<organism evidence="1 2">
    <name type="scientific">Favolaschia claudopus</name>
    <dbReference type="NCBI Taxonomy" id="2862362"/>
    <lineage>
        <taxon>Eukaryota</taxon>
        <taxon>Fungi</taxon>
        <taxon>Dikarya</taxon>
        <taxon>Basidiomycota</taxon>
        <taxon>Agaricomycotina</taxon>
        <taxon>Agaricomycetes</taxon>
        <taxon>Agaricomycetidae</taxon>
        <taxon>Agaricales</taxon>
        <taxon>Marasmiineae</taxon>
        <taxon>Mycenaceae</taxon>
        <taxon>Favolaschia</taxon>
    </lineage>
</organism>
<gene>
    <name evidence="1" type="ORF">R3P38DRAFT_2803793</name>
</gene>
<dbReference type="Proteomes" id="UP001362999">
    <property type="component" value="Unassembled WGS sequence"/>
</dbReference>
<evidence type="ECO:0000313" key="1">
    <source>
        <dbReference type="EMBL" id="KAK6991498.1"/>
    </source>
</evidence>
<keyword evidence="2" id="KW-1185">Reference proteome</keyword>
<sequence>MTDKVKYGKKSLATWLVKSTWRKTLQGERTLARDWAKRVGVLAIKCSFSHFSVSNWLLNRLTLAICSQFKFNAPKMHRVNMNRVHVASVETVLVMEPVRRQILEVSRRNAGATGYAEAPHTVLQARTRWARFLERITITFWPGSKSEASTLGARE</sequence>
<evidence type="ECO:0000313" key="2">
    <source>
        <dbReference type="Proteomes" id="UP001362999"/>
    </source>
</evidence>
<accession>A0AAV9ZRI5</accession>
<dbReference type="AlphaFoldDB" id="A0AAV9ZRI5"/>
<dbReference type="EMBL" id="JAWWNJ010000117">
    <property type="protein sequence ID" value="KAK6991498.1"/>
    <property type="molecule type" value="Genomic_DNA"/>
</dbReference>
<protein>
    <submittedName>
        <fullName evidence="1">Uncharacterized protein</fullName>
    </submittedName>
</protein>